<dbReference type="PROSITE" id="PS50929">
    <property type="entry name" value="ABC_TM1F"/>
    <property type="match status" value="1"/>
</dbReference>
<evidence type="ECO:0000256" key="1">
    <source>
        <dbReference type="ARBA" id="ARBA00004651"/>
    </source>
</evidence>
<sequence length="576" mass="63248">MKNLRRLFALFGPYKSSAIIACILVAVETSFELIIPTMMADLIDIGVANNDVRYMLFKGGEMAFCALLALATGLTYARFAARAAYGWGARIREKEYEKLQQYAFSNIDKFETSSLVTRLTSDITVMQNTINNGLRPLVRAPVMLVLGIIFSFSMNAELALVFIILTPLLGLVLFAIVRHVAPMYSVLQKTVDNLNGVVEENLRAIRTVKAFVRGEYEEAKFDNVNETLSSVATKTNRTAVLNLPFFQTAMYICVLCLMFFGGSMVLAGTLQVGELTGFLSYVMQVLNSMMMLSNVFLLLTRSLASAMRIGTVLDEEPSLSERDDALHDVPSSSVEFRNVSFSYSAKAREKTLSDINLTIPAGSTVGILGGTGSGKTTLVQLIDRLYDVGEGEVLVGGIDVRNYSLQVLRDAIGMVLQKNLLFSGTIRENLQWGDKNASDDEIWKACDIAGASEFIHRFPAGLDTDLGQGGVNVSGGQKQRLCIARALLKKPKVLIFDDSTSAVDSATERCIREGLQKLEGVTKIFIAQRISTVMEADCIFILDNGHLVASGSHEELLKTSQIYREIYDSQMKGGTF</sequence>
<protein>
    <submittedName>
        <fullName evidence="12">ABC transporter ATP-binding protein</fullName>
    </submittedName>
</protein>
<dbReference type="InterPro" id="IPR011527">
    <property type="entry name" value="ABC1_TM_dom"/>
</dbReference>
<dbReference type="CDD" id="cd18548">
    <property type="entry name" value="ABC_6TM_Tm287_like"/>
    <property type="match status" value="1"/>
</dbReference>
<dbReference type="SUPFAM" id="SSF52540">
    <property type="entry name" value="P-loop containing nucleoside triphosphate hydrolases"/>
    <property type="match status" value="1"/>
</dbReference>
<feature type="domain" description="ABC transporter" evidence="10">
    <location>
        <begin position="334"/>
        <end position="569"/>
    </location>
</feature>
<dbReference type="PROSITE" id="PS00211">
    <property type="entry name" value="ABC_TRANSPORTER_1"/>
    <property type="match status" value="1"/>
</dbReference>
<dbReference type="EMBL" id="JADIMT010000099">
    <property type="protein sequence ID" value="MBO8437059.1"/>
    <property type="molecule type" value="Genomic_DNA"/>
</dbReference>
<keyword evidence="5" id="KW-0547">Nucleotide-binding</keyword>
<feature type="domain" description="ABC transmembrane type-1" evidence="11">
    <location>
        <begin position="19"/>
        <end position="301"/>
    </location>
</feature>
<evidence type="ECO:0000256" key="8">
    <source>
        <dbReference type="ARBA" id="ARBA00023136"/>
    </source>
</evidence>
<evidence type="ECO:0000256" key="4">
    <source>
        <dbReference type="ARBA" id="ARBA00022692"/>
    </source>
</evidence>
<dbReference type="PANTHER" id="PTHR43394">
    <property type="entry name" value="ATP-DEPENDENT PERMEASE MDL1, MITOCHONDRIAL"/>
    <property type="match status" value="1"/>
</dbReference>
<dbReference type="InterPro" id="IPR036640">
    <property type="entry name" value="ABC1_TM_sf"/>
</dbReference>
<comment type="caution">
    <text evidence="12">The sequence shown here is derived from an EMBL/GenBank/DDBJ whole genome shotgun (WGS) entry which is preliminary data.</text>
</comment>
<evidence type="ECO:0000256" key="7">
    <source>
        <dbReference type="ARBA" id="ARBA00022989"/>
    </source>
</evidence>
<evidence type="ECO:0000256" key="3">
    <source>
        <dbReference type="ARBA" id="ARBA00022475"/>
    </source>
</evidence>
<evidence type="ECO:0000259" key="11">
    <source>
        <dbReference type="PROSITE" id="PS50929"/>
    </source>
</evidence>
<evidence type="ECO:0000256" key="5">
    <source>
        <dbReference type="ARBA" id="ARBA00022741"/>
    </source>
</evidence>
<dbReference type="PROSITE" id="PS50893">
    <property type="entry name" value="ABC_TRANSPORTER_2"/>
    <property type="match status" value="1"/>
</dbReference>
<dbReference type="Pfam" id="PF00664">
    <property type="entry name" value="ABC_membrane"/>
    <property type="match status" value="1"/>
</dbReference>
<dbReference type="PANTHER" id="PTHR43394:SF1">
    <property type="entry name" value="ATP-BINDING CASSETTE SUB-FAMILY B MEMBER 10, MITOCHONDRIAL"/>
    <property type="match status" value="1"/>
</dbReference>
<dbReference type="Gene3D" id="1.20.1560.10">
    <property type="entry name" value="ABC transporter type 1, transmembrane domain"/>
    <property type="match status" value="1"/>
</dbReference>
<dbReference type="InterPro" id="IPR039421">
    <property type="entry name" value="Type_1_exporter"/>
</dbReference>
<feature type="transmembrane region" description="Helical" evidence="9">
    <location>
        <begin position="249"/>
        <end position="272"/>
    </location>
</feature>
<feature type="transmembrane region" description="Helical" evidence="9">
    <location>
        <begin position="158"/>
        <end position="177"/>
    </location>
</feature>
<evidence type="ECO:0000256" key="6">
    <source>
        <dbReference type="ARBA" id="ARBA00022840"/>
    </source>
</evidence>
<evidence type="ECO:0000259" key="10">
    <source>
        <dbReference type="PROSITE" id="PS50893"/>
    </source>
</evidence>
<accession>A0A9D9H5X4</accession>
<name>A0A9D9H5X4_9SPIO</name>
<reference evidence="12" key="2">
    <citation type="journal article" date="2021" name="PeerJ">
        <title>Extensive microbial diversity within the chicken gut microbiome revealed by metagenomics and culture.</title>
        <authorList>
            <person name="Gilroy R."/>
            <person name="Ravi A."/>
            <person name="Getino M."/>
            <person name="Pursley I."/>
            <person name="Horton D.L."/>
            <person name="Alikhan N.F."/>
            <person name="Baker D."/>
            <person name="Gharbi K."/>
            <person name="Hall N."/>
            <person name="Watson M."/>
            <person name="Adriaenssens E.M."/>
            <person name="Foster-Nyarko E."/>
            <person name="Jarju S."/>
            <person name="Secka A."/>
            <person name="Antonio M."/>
            <person name="Oren A."/>
            <person name="Chaudhuri R.R."/>
            <person name="La Ragione R."/>
            <person name="Hildebrand F."/>
            <person name="Pallen M.J."/>
        </authorList>
    </citation>
    <scope>NUCLEOTIDE SEQUENCE</scope>
    <source>
        <strain evidence="12">7293</strain>
    </source>
</reference>
<feature type="transmembrane region" description="Helical" evidence="9">
    <location>
        <begin position="136"/>
        <end position="152"/>
    </location>
</feature>
<dbReference type="InterPro" id="IPR003593">
    <property type="entry name" value="AAA+_ATPase"/>
</dbReference>
<feature type="transmembrane region" description="Helical" evidence="9">
    <location>
        <begin position="12"/>
        <end position="35"/>
    </location>
</feature>
<evidence type="ECO:0000313" key="12">
    <source>
        <dbReference type="EMBL" id="MBO8437059.1"/>
    </source>
</evidence>
<dbReference type="SMART" id="SM00382">
    <property type="entry name" value="AAA"/>
    <property type="match status" value="1"/>
</dbReference>
<evidence type="ECO:0000256" key="9">
    <source>
        <dbReference type="SAM" id="Phobius"/>
    </source>
</evidence>
<reference evidence="12" key="1">
    <citation type="submission" date="2020-10" db="EMBL/GenBank/DDBJ databases">
        <authorList>
            <person name="Gilroy R."/>
        </authorList>
    </citation>
    <scope>NUCLEOTIDE SEQUENCE</scope>
    <source>
        <strain evidence="12">7293</strain>
    </source>
</reference>
<dbReference type="InterPro" id="IPR027417">
    <property type="entry name" value="P-loop_NTPase"/>
</dbReference>
<evidence type="ECO:0000256" key="2">
    <source>
        <dbReference type="ARBA" id="ARBA00022448"/>
    </source>
</evidence>
<dbReference type="GO" id="GO:0016887">
    <property type="term" value="F:ATP hydrolysis activity"/>
    <property type="evidence" value="ECO:0007669"/>
    <property type="project" value="InterPro"/>
</dbReference>
<keyword evidence="7 9" id="KW-1133">Transmembrane helix</keyword>
<dbReference type="Pfam" id="PF00005">
    <property type="entry name" value="ABC_tran"/>
    <property type="match status" value="1"/>
</dbReference>
<keyword evidence="4 9" id="KW-0812">Transmembrane</keyword>
<dbReference type="SUPFAM" id="SSF90123">
    <property type="entry name" value="ABC transporter transmembrane region"/>
    <property type="match status" value="1"/>
</dbReference>
<dbReference type="Gene3D" id="3.40.50.300">
    <property type="entry name" value="P-loop containing nucleotide triphosphate hydrolases"/>
    <property type="match status" value="1"/>
</dbReference>
<gene>
    <name evidence="12" type="ORF">IAA97_08790</name>
</gene>
<dbReference type="InterPro" id="IPR003439">
    <property type="entry name" value="ABC_transporter-like_ATP-bd"/>
</dbReference>
<dbReference type="GO" id="GO:0005524">
    <property type="term" value="F:ATP binding"/>
    <property type="evidence" value="ECO:0007669"/>
    <property type="project" value="UniProtKB-KW"/>
</dbReference>
<dbReference type="GO" id="GO:0015421">
    <property type="term" value="F:ABC-type oligopeptide transporter activity"/>
    <property type="evidence" value="ECO:0007669"/>
    <property type="project" value="TreeGrafter"/>
</dbReference>
<dbReference type="GO" id="GO:0005886">
    <property type="term" value="C:plasma membrane"/>
    <property type="evidence" value="ECO:0007669"/>
    <property type="project" value="UniProtKB-SubCell"/>
</dbReference>
<evidence type="ECO:0000313" key="13">
    <source>
        <dbReference type="Proteomes" id="UP000823615"/>
    </source>
</evidence>
<feature type="transmembrane region" description="Helical" evidence="9">
    <location>
        <begin position="55"/>
        <end position="77"/>
    </location>
</feature>
<dbReference type="AlphaFoldDB" id="A0A9D9H5X4"/>
<proteinExistence type="predicted"/>
<organism evidence="12 13">
    <name type="scientific">Candidatus Ornithospirochaeta stercoripullorum</name>
    <dbReference type="NCBI Taxonomy" id="2840899"/>
    <lineage>
        <taxon>Bacteria</taxon>
        <taxon>Pseudomonadati</taxon>
        <taxon>Spirochaetota</taxon>
        <taxon>Spirochaetia</taxon>
        <taxon>Spirochaetales</taxon>
        <taxon>Spirochaetaceae</taxon>
        <taxon>Spirochaetaceae incertae sedis</taxon>
        <taxon>Candidatus Ornithospirochaeta</taxon>
    </lineage>
</organism>
<keyword evidence="2" id="KW-0813">Transport</keyword>
<comment type="subcellular location">
    <subcellularLocation>
        <location evidence="1">Cell membrane</location>
        <topology evidence="1">Multi-pass membrane protein</topology>
    </subcellularLocation>
</comment>
<keyword evidence="8 9" id="KW-0472">Membrane</keyword>
<keyword evidence="3" id="KW-1003">Cell membrane</keyword>
<keyword evidence="6 12" id="KW-0067">ATP-binding</keyword>
<dbReference type="InterPro" id="IPR017871">
    <property type="entry name" value="ABC_transporter-like_CS"/>
</dbReference>
<dbReference type="FunFam" id="3.40.50.300:FF:000221">
    <property type="entry name" value="Multidrug ABC transporter ATP-binding protein"/>
    <property type="match status" value="1"/>
</dbReference>
<dbReference type="Proteomes" id="UP000823615">
    <property type="component" value="Unassembled WGS sequence"/>
</dbReference>
<feature type="transmembrane region" description="Helical" evidence="9">
    <location>
        <begin position="278"/>
        <end position="299"/>
    </location>
</feature>